<keyword evidence="3" id="KW-1185">Reference proteome</keyword>
<gene>
    <name evidence="2" type="ORF">C7383_10911</name>
</gene>
<name>A0AB73T202_9FIRM</name>
<dbReference type="InterPro" id="IPR008319">
    <property type="entry name" value="GyrI-like_CCH_Lin2189-like"/>
</dbReference>
<accession>A0AB73T202</accession>
<dbReference type="EMBL" id="QGGY01000009">
    <property type="protein sequence ID" value="PWJ74276.1"/>
    <property type="molecule type" value="Genomic_DNA"/>
</dbReference>
<proteinExistence type="predicted"/>
<dbReference type="InterPro" id="IPR011256">
    <property type="entry name" value="Reg_factor_effector_dom_sf"/>
</dbReference>
<evidence type="ECO:0000259" key="1">
    <source>
        <dbReference type="Pfam" id="PF06445"/>
    </source>
</evidence>
<comment type="caution">
    <text evidence="2">The sequence shown here is derived from an EMBL/GenBank/DDBJ whole genome shotgun (WGS) entry which is preliminary data.</text>
</comment>
<evidence type="ECO:0000313" key="2">
    <source>
        <dbReference type="EMBL" id="PWJ74276.1"/>
    </source>
</evidence>
<dbReference type="InterPro" id="IPR029442">
    <property type="entry name" value="GyrI-like"/>
</dbReference>
<dbReference type="AlphaFoldDB" id="A0AB73T202"/>
<protein>
    <recommendedName>
        <fullName evidence="1">GyrI-like small molecule binding domain-containing protein</fullName>
    </recommendedName>
</protein>
<dbReference type="Pfam" id="PF06445">
    <property type="entry name" value="GyrI-like"/>
    <property type="match status" value="1"/>
</dbReference>
<sequence length="218" mass="25477">MDKLDYKKAYKELYFPKSTPSLIQVPGMTFIQVTGKGDPNTCQEYKDAIEILYGLSWGIKMNRKGEERPEGYFEYTVFPLEGMWQLEDTSMEGGIIRDKNNFKWISMIRQPDFVTPQVFEKAKERLLKKKPDTDFTNTRLAVYEEGLCCQVMHTGPFDEEAASIEKLEAYIREAGYETDITEVRQHHEIYLSDFRRTAPERMKTVIRHPVKVKLLVTP</sequence>
<organism evidence="2 3">
    <name type="scientific">Murimonas intestini</name>
    <dbReference type="NCBI Taxonomy" id="1337051"/>
    <lineage>
        <taxon>Bacteria</taxon>
        <taxon>Bacillati</taxon>
        <taxon>Bacillota</taxon>
        <taxon>Clostridia</taxon>
        <taxon>Lachnospirales</taxon>
        <taxon>Lachnospiraceae</taxon>
        <taxon>Murimonas</taxon>
    </lineage>
</organism>
<feature type="domain" description="GyrI-like small molecule binding" evidence="1">
    <location>
        <begin position="144"/>
        <end position="211"/>
    </location>
</feature>
<reference evidence="2 3" key="1">
    <citation type="submission" date="2018-05" db="EMBL/GenBank/DDBJ databases">
        <authorList>
            <person name="Goeker M."/>
            <person name="Huntemann M."/>
            <person name="Clum A."/>
            <person name="Pillay M."/>
            <person name="Palaniappan K."/>
            <person name="Varghese N."/>
            <person name="Mikhailova N."/>
            <person name="Stamatis D."/>
            <person name="Reddy T."/>
            <person name="Daum C."/>
            <person name="Shapiro N."/>
            <person name="Ivanova N."/>
            <person name="Kyrpides N."/>
            <person name="Woyke T."/>
        </authorList>
    </citation>
    <scope>NUCLEOTIDE SEQUENCE [LARGE SCALE GENOMIC DNA]</scope>
    <source>
        <strain evidence="2 3">DSM 26524</strain>
    </source>
</reference>
<dbReference type="Proteomes" id="UP000245412">
    <property type="component" value="Unassembled WGS sequence"/>
</dbReference>
<dbReference type="PIRSF" id="PIRSF031644">
    <property type="entry name" value="UCP031644"/>
    <property type="match status" value="1"/>
</dbReference>
<evidence type="ECO:0000313" key="3">
    <source>
        <dbReference type="Proteomes" id="UP000245412"/>
    </source>
</evidence>
<dbReference type="Gene3D" id="3.20.80.10">
    <property type="entry name" value="Regulatory factor, effector binding domain"/>
    <property type="match status" value="1"/>
</dbReference>
<dbReference type="RefSeq" id="WP_109747167.1">
    <property type="nucleotide sequence ID" value="NZ_CABJAT010000003.1"/>
</dbReference>